<dbReference type="AlphaFoldDB" id="A0A6A3GDZ1"/>
<organism evidence="2 3">
    <name type="scientific">Phytophthora fragariae</name>
    <dbReference type="NCBI Taxonomy" id="53985"/>
    <lineage>
        <taxon>Eukaryota</taxon>
        <taxon>Sar</taxon>
        <taxon>Stramenopiles</taxon>
        <taxon>Oomycota</taxon>
        <taxon>Peronosporomycetes</taxon>
        <taxon>Peronosporales</taxon>
        <taxon>Peronosporaceae</taxon>
        <taxon>Phytophthora</taxon>
    </lineage>
</organism>
<feature type="transmembrane region" description="Helical" evidence="1">
    <location>
        <begin position="12"/>
        <end position="31"/>
    </location>
</feature>
<name>A0A6A3GDZ1_9STRA</name>
<evidence type="ECO:0000313" key="3">
    <source>
        <dbReference type="Proteomes" id="UP000460718"/>
    </source>
</evidence>
<evidence type="ECO:0000256" key="1">
    <source>
        <dbReference type="SAM" id="Phobius"/>
    </source>
</evidence>
<evidence type="ECO:0000313" key="2">
    <source>
        <dbReference type="EMBL" id="KAE8955562.1"/>
    </source>
</evidence>
<comment type="caution">
    <text evidence="2">The sequence shown here is derived from an EMBL/GenBank/DDBJ whole genome shotgun (WGS) entry which is preliminary data.</text>
</comment>
<dbReference type="EMBL" id="QXFW01008308">
    <property type="protein sequence ID" value="KAE8955562.1"/>
    <property type="molecule type" value="Genomic_DNA"/>
</dbReference>
<accession>A0A6A3GDZ1</accession>
<sequence length="41" mass="4627">HSFQRSFVTSTYYMIQNVLTCAALFYAATFIDRTGAAAYLL</sequence>
<reference evidence="2 3" key="1">
    <citation type="submission" date="2018-09" db="EMBL/GenBank/DDBJ databases">
        <title>Genomic investigation of the strawberry pathogen Phytophthora fragariae indicates pathogenicity is determined by transcriptional variation in three key races.</title>
        <authorList>
            <person name="Adams T.M."/>
            <person name="Armitage A.D."/>
            <person name="Sobczyk M.K."/>
            <person name="Bates H.J."/>
            <person name="Dunwell J.M."/>
            <person name="Nellist C.F."/>
            <person name="Harrison R.J."/>
        </authorList>
    </citation>
    <scope>NUCLEOTIDE SEQUENCE [LARGE SCALE GENOMIC DNA]</scope>
    <source>
        <strain evidence="2 3">SCRP245</strain>
    </source>
</reference>
<feature type="non-terminal residue" evidence="2">
    <location>
        <position position="1"/>
    </location>
</feature>
<keyword evidence="1" id="KW-1133">Transmembrane helix</keyword>
<keyword evidence="1" id="KW-0472">Membrane</keyword>
<proteinExistence type="predicted"/>
<dbReference type="Proteomes" id="UP000460718">
    <property type="component" value="Unassembled WGS sequence"/>
</dbReference>
<gene>
    <name evidence="2" type="ORF">PF011_g31757</name>
</gene>
<protein>
    <submittedName>
        <fullName evidence="2">Uncharacterized protein</fullName>
    </submittedName>
</protein>
<keyword evidence="1" id="KW-0812">Transmembrane</keyword>